<dbReference type="Proteomes" id="UP000265566">
    <property type="component" value="Chromosome 2"/>
</dbReference>
<sequence length="73" mass="7823">MLDENDLFGEHENGPEGVNEDGLGNEGVVEDGLGNEDGMGNVTAEREDSALGVHFGDSDERLKNHGNGFWSFS</sequence>
<name>A0A396JJ14_MEDTR</name>
<dbReference type="Gramene" id="rna12582">
    <property type="protein sequence ID" value="RHN76283.1"/>
    <property type="gene ID" value="gene12582"/>
</dbReference>
<proteinExistence type="predicted"/>
<evidence type="ECO:0000313" key="2">
    <source>
        <dbReference type="EMBL" id="RHN76283.1"/>
    </source>
</evidence>
<evidence type="ECO:0000313" key="3">
    <source>
        <dbReference type="Proteomes" id="UP000265566"/>
    </source>
</evidence>
<gene>
    <name evidence="2" type="ORF">MtrunA17_Chr2g0330361</name>
</gene>
<protein>
    <submittedName>
        <fullName evidence="2">Uncharacterized protein</fullName>
    </submittedName>
</protein>
<feature type="region of interest" description="Disordered" evidence="1">
    <location>
        <begin position="1"/>
        <end position="41"/>
    </location>
</feature>
<accession>A0A396JJ14</accession>
<reference evidence="3" key="1">
    <citation type="journal article" date="2018" name="Nat. Plants">
        <title>Whole-genome landscape of Medicago truncatula symbiotic genes.</title>
        <authorList>
            <person name="Pecrix Y."/>
            <person name="Staton S.E."/>
            <person name="Sallet E."/>
            <person name="Lelandais-Briere C."/>
            <person name="Moreau S."/>
            <person name="Carrere S."/>
            <person name="Blein T."/>
            <person name="Jardinaud M.F."/>
            <person name="Latrasse D."/>
            <person name="Zouine M."/>
            <person name="Zahm M."/>
            <person name="Kreplak J."/>
            <person name="Mayjonade B."/>
            <person name="Satge C."/>
            <person name="Perez M."/>
            <person name="Cauet S."/>
            <person name="Marande W."/>
            <person name="Chantry-Darmon C."/>
            <person name="Lopez-Roques C."/>
            <person name="Bouchez O."/>
            <person name="Berard A."/>
            <person name="Debelle F."/>
            <person name="Munos S."/>
            <person name="Bendahmane A."/>
            <person name="Berges H."/>
            <person name="Niebel A."/>
            <person name="Buitink J."/>
            <person name="Frugier F."/>
            <person name="Benhamed M."/>
            <person name="Crespi M."/>
            <person name="Gouzy J."/>
            <person name="Gamas P."/>
        </authorList>
    </citation>
    <scope>NUCLEOTIDE SEQUENCE [LARGE SCALE GENOMIC DNA]</scope>
    <source>
        <strain evidence="3">cv. Jemalong A17</strain>
    </source>
</reference>
<comment type="caution">
    <text evidence="2">The sequence shown here is derived from an EMBL/GenBank/DDBJ whole genome shotgun (WGS) entry which is preliminary data.</text>
</comment>
<dbReference type="AlphaFoldDB" id="A0A396JJ14"/>
<dbReference type="EMBL" id="PSQE01000002">
    <property type="protein sequence ID" value="RHN76283.1"/>
    <property type="molecule type" value="Genomic_DNA"/>
</dbReference>
<evidence type="ECO:0000256" key="1">
    <source>
        <dbReference type="SAM" id="MobiDB-lite"/>
    </source>
</evidence>
<organism evidence="2 3">
    <name type="scientific">Medicago truncatula</name>
    <name type="common">Barrel medic</name>
    <name type="synonym">Medicago tribuloides</name>
    <dbReference type="NCBI Taxonomy" id="3880"/>
    <lineage>
        <taxon>Eukaryota</taxon>
        <taxon>Viridiplantae</taxon>
        <taxon>Streptophyta</taxon>
        <taxon>Embryophyta</taxon>
        <taxon>Tracheophyta</taxon>
        <taxon>Spermatophyta</taxon>
        <taxon>Magnoliopsida</taxon>
        <taxon>eudicotyledons</taxon>
        <taxon>Gunneridae</taxon>
        <taxon>Pentapetalae</taxon>
        <taxon>rosids</taxon>
        <taxon>fabids</taxon>
        <taxon>Fabales</taxon>
        <taxon>Fabaceae</taxon>
        <taxon>Papilionoideae</taxon>
        <taxon>50 kb inversion clade</taxon>
        <taxon>NPAAA clade</taxon>
        <taxon>Hologalegina</taxon>
        <taxon>IRL clade</taxon>
        <taxon>Trifolieae</taxon>
        <taxon>Medicago</taxon>
    </lineage>
</organism>